<keyword evidence="4 9" id="KW-0436">Ligase</keyword>
<dbReference type="CDD" id="cd16443">
    <property type="entry name" value="LplA"/>
    <property type="match status" value="1"/>
</dbReference>
<dbReference type="SUPFAM" id="SSF82649">
    <property type="entry name" value="SufE/NifU"/>
    <property type="match status" value="1"/>
</dbReference>
<gene>
    <name evidence="9" type="ORF">LIZ65_13220</name>
</gene>
<dbReference type="GO" id="GO:0016979">
    <property type="term" value="F:lipoate-protein ligase activity"/>
    <property type="evidence" value="ECO:0007669"/>
    <property type="project" value="UniProtKB-EC"/>
</dbReference>
<dbReference type="InterPro" id="IPR019491">
    <property type="entry name" value="Lipoate_protein_ligase_C"/>
</dbReference>
<dbReference type="Pfam" id="PF10437">
    <property type="entry name" value="Lip_prot_lig_C"/>
    <property type="match status" value="1"/>
</dbReference>
<comment type="caution">
    <text evidence="9">The sequence shown here is derived from an EMBL/GenBank/DDBJ whole genome shotgun (WGS) entry which is preliminary data.</text>
</comment>
<comment type="pathway">
    <text evidence="2">Protein modification; protein lipoylation via exogenous pathway; protein N(6)-(lipoyl)lysine from lipoate: step 1/2.</text>
</comment>
<comment type="pathway">
    <text evidence="1">Protein modification; protein lipoylation via exogenous pathway; protein N(6)-(lipoyl)lysine from lipoate: step 2/2.</text>
</comment>
<comment type="catalytic activity">
    <reaction evidence="7">
        <text>L-lysyl-[lipoyl-carrier protein] + (R)-lipoate + ATP = N(6)-[(R)-lipoyl]-L-lysyl-[lipoyl-carrier protein] + AMP + diphosphate + H(+)</text>
        <dbReference type="Rhea" id="RHEA:49288"/>
        <dbReference type="Rhea" id="RHEA-COMP:10500"/>
        <dbReference type="Rhea" id="RHEA-COMP:10502"/>
        <dbReference type="ChEBI" id="CHEBI:15378"/>
        <dbReference type="ChEBI" id="CHEBI:29969"/>
        <dbReference type="ChEBI" id="CHEBI:30616"/>
        <dbReference type="ChEBI" id="CHEBI:33019"/>
        <dbReference type="ChEBI" id="CHEBI:83088"/>
        <dbReference type="ChEBI" id="CHEBI:83099"/>
        <dbReference type="ChEBI" id="CHEBI:456215"/>
        <dbReference type="EC" id="6.3.1.20"/>
    </reaction>
</comment>
<dbReference type="PANTHER" id="PTHR12561:SF3">
    <property type="entry name" value="LIPOYLTRANSFERASE 1, MITOCHONDRIAL"/>
    <property type="match status" value="1"/>
</dbReference>
<evidence type="ECO:0000313" key="10">
    <source>
        <dbReference type="Proteomes" id="UP001299546"/>
    </source>
</evidence>
<evidence type="ECO:0000256" key="2">
    <source>
        <dbReference type="ARBA" id="ARBA00005124"/>
    </source>
</evidence>
<evidence type="ECO:0000313" key="9">
    <source>
        <dbReference type="EMBL" id="MCB7388246.1"/>
    </source>
</evidence>
<protein>
    <recommendedName>
        <fullName evidence="3">lipoate--protein ligase</fullName>
        <ecNumber evidence="3">6.3.1.20</ecNumber>
    </recommendedName>
</protein>
<dbReference type="Pfam" id="PF21948">
    <property type="entry name" value="LplA-B_cat"/>
    <property type="match status" value="1"/>
</dbReference>
<dbReference type="Gene3D" id="3.30.930.10">
    <property type="entry name" value="Bira Bifunctional Protein, Domain 2"/>
    <property type="match status" value="1"/>
</dbReference>
<dbReference type="InterPro" id="IPR004143">
    <property type="entry name" value="BPL_LPL_catalytic"/>
</dbReference>
<keyword evidence="6" id="KW-0067">ATP-binding</keyword>
<evidence type="ECO:0000256" key="7">
    <source>
        <dbReference type="ARBA" id="ARBA00048037"/>
    </source>
</evidence>
<keyword evidence="10" id="KW-1185">Reference proteome</keyword>
<dbReference type="EC" id="6.3.1.20" evidence="3"/>
<dbReference type="InterPro" id="IPR045864">
    <property type="entry name" value="aa-tRNA-synth_II/BPL/LPL"/>
</dbReference>
<evidence type="ECO:0000256" key="3">
    <source>
        <dbReference type="ARBA" id="ARBA00012367"/>
    </source>
</evidence>
<reference evidence="9 10" key="1">
    <citation type="submission" date="2021-10" db="EMBL/GenBank/DDBJ databases">
        <title>Collection of gut derived symbiotic bacterial strains cultured from healthy donors.</title>
        <authorList>
            <person name="Lin H."/>
            <person name="Littmann E."/>
            <person name="Kohout C."/>
            <person name="Pamer E.G."/>
        </authorList>
    </citation>
    <scope>NUCLEOTIDE SEQUENCE [LARGE SCALE GENOMIC DNA]</scope>
    <source>
        <strain evidence="9 10">DFI.1.165</strain>
    </source>
</reference>
<evidence type="ECO:0000256" key="5">
    <source>
        <dbReference type="ARBA" id="ARBA00022741"/>
    </source>
</evidence>
<dbReference type="RefSeq" id="WP_066738488.1">
    <property type="nucleotide sequence ID" value="NZ_JAJCIQ010000009.1"/>
</dbReference>
<keyword evidence="5" id="KW-0547">Nucleotide-binding</keyword>
<dbReference type="EMBL" id="JAJCIS010000009">
    <property type="protein sequence ID" value="MCB7388246.1"/>
    <property type="molecule type" value="Genomic_DNA"/>
</dbReference>
<dbReference type="InterPro" id="IPR004562">
    <property type="entry name" value="LipoylTrfase_LipoateP_Ligase"/>
</dbReference>
<proteinExistence type="predicted"/>
<dbReference type="PANTHER" id="PTHR12561">
    <property type="entry name" value="LIPOATE-PROTEIN LIGASE"/>
    <property type="match status" value="1"/>
</dbReference>
<dbReference type="SUPFAM" id="SSF55681">
    <property type="entry name" value="Class II aaRS and biotin synthetases"/>
    <property type="match status" value="1"/>
</dbReference>
<dbReference type="PROSITE" id="PS51733">
    <property type="entry name" value="BPL_LPL_CATALYTIC"/>
    <property type="match status" value="1"/>
</dbReference>
<evidence type="ECO:0000256" key="4">
    <source>
        <dbReference type="ARBA" id="ARBA00022598"/>
    </source>
</evidence>
<dbReference type="NCBIfam" id="TIGR00545">
    <property type="entry name" value="lipoyltrans"/>
    <property type="match status" value="1"/>
</dbReference>
<dbReference type="Gene3D" id="3.30.390.50">
    <property type="entry name" value="CO dehydrogenase flavoprotein, C-terminal domain"/>
    <property type="match status" value="1"/>
</dbReference>
<organism evidence="9 10">
    <name type="scientific">Bariatricus massiliensis</name>
    <dbReference type="NCBI Taxonomy" id="1745713"/>
    <lineage>
        <taxon>Bacteria</taxon>
        <taxon>Bacillati</taxon>
        <taxon>Bacillota</taxon>
        <taxon>Clostridia</taxon>
        <taxon>Lachnospirales</taxon>
        <taxon>Lachnospiraceae</taxon>
        <taxon>Bariatricus</taxon>
    </lineage>
</organism>
<name>A0ABS8DII4_9FIRM</name>
<dbReference type="Proteomes" id="UP001299546">
    <property type="component" value="Unassembled WGS sequence"/>
</dbReference>
<evidence type="ECO:0000256" key="6">
    <source>
        <dbReference type="ARBA" id="ARBA00022840"/>
    </source>
</evidence>
<evidence type="ECO:0000256" key="1">
    <source>
        <dbReference type="ARBA" id="ARBA00005085"/>
    </source>
</evidence>
<evidence type="ECO:0000259" key="8">
    <source>
        <dbReference type="PROSITE" id="PS51733"/>
    </source>
</evidence>
<accession>A0ABS8DII4</accession>
<sequence length="348" mass="40072">MIYELTYIESDGTVPYRNLAIEEYLLRHVKPEECILYLWQNQHTVVVGYNQNAWKECLVGKLKEDNGCVVRRLSGGGAVFHDLGNLNFTFLVQEENYNLEKQLEVILKAVNKLGIHAVKSGRNDITVEGRKFSGNAFLNLDRHCYHHGTLMVNVNVEDLSKYLNVSQEKLRSKGVDSVKSRVANLTEFCPELTISLLKEKLLEAFEEVYGLSAKKITPDMLEKKELDQAEEKFSSWEWIFGRRMEFQYEIDTRFPWGGVTMQLQVNKGIITDMQIYSDAMEQGFISRIPEYLKGCRYGKEDLCVGMYRVPALNDGERMMMQDIQRFILEDGMTPAAGSEGQRRLYGNI</sequence>
<feature type="domain" description="BPL/LPL catalytic" evidence="8">
    <location>
        <begin position="30"/>
        <end position="213"/>
    </location>
</feature>